<feature type="transmembrane region" description="Helical" evidence="1">
    <location>
        <begin position="51"/>
        <end position="68"/>
    </location>
</feature>
<keyword evidence="1" id="KW-0812">Transmembrane</keyword>
<dbReference type="Proteomes" id="UP000460221">
    <property type="component" value="Unassembled WGS sequence"/>
</dbReference>
<feature type="transmembrane region" description="Helical" evidence="1">
    <location>
        <begin position="146"/>
        <end position="164"/>
    </location>
</feature>
<comment type="caution">
    <text evidence="2">The sequence shown here is derived from an EMBL/GenBank/DDBJ whole genome shotgun (WGS) entry which is preliminary data.</text>
</comment>
<feature type="transmembrane region" description="Helical" evidence="1">
    <location>
        <begin position="120"/>
        <end position="140"/>
    </location>
</feature>
<organism evidence="2 3">
    <name type="scientific">Nakamurella alba</name>
    <dbReference type="NCBI Taxonomy" id="2665158"/>
    <lineage>
        <taxon>Bacteria</taxon>
        <taxon>Bacillati</taxon>
        <taxon>Actinomycetota</taxon>
        <taxon>Actinomycetes</taxon>
        <taxon>Nakamurellales</taxon>
        <taxon>Nakamurellaceae</taxon>
        <taxon>Nakamurella</taxon>
    </lineage>
</organism>
<keyword evidence="1" id="KW-1133">Transmembrane helix</keyword>
<dbReference type="InterPro" id="IPR017196">
    <property type="entry name" value="ECF_substrate-spec_UCP037395"/>
</dbReference>
<feature type="transmembrane region" description="Helical" evidence="1">
    <location>
        <begin position="231"/>
        <end position="252"/>
    </location>
</feature>
<evidence type="ECO:0000313" key="3">
    <source>
        <dbReference type="Proteomes" id="UP000460221"/>
    </source>
</evidence>
<dbReference type="PIRSF" id="PIRSF037395">
    <property type="entry name" value="UCP037395_ABCper"/>
    <property type="match status" value="1"/>
</dbReference>
<dbReference type="Gene3D" id="1.10.1760.20">
    <property type="match status" value="1"/>
</dbReference>
<sequence length="263" mass="26969">MTDHLTGTPTALRIHPRSTVALLLAFLATVAAFGWPLLVSPDSGLAHGNDATLVFAVLLPLVLAVVLAELSEGGIDAKAVAMLGVLSAVGSAIRLLGAGTGGIEPVFFLIVLAGRVFGRGFGFVLGCTTLLASALLTGGVGPWLPFQMLGAAWVGFGAGCLPAVRGRWEIAVLAGYATLAALAYGVALNLSFWPFTLGGGTEISFVPGDPVADNLPRLLAFSLATSLGWDLMRAVTTVLLVVLAGPGVLFVLRRAARKARWAG</sequence>
<dbReference type="AlphaFoldDB" id="A0A7K1FQJ9"/>
<keyword evidence="1" id="KW-0472">Membrane</keyword>
<feature type="transmembrane region" description="Helical" evidence="1">
    <location>
        <begin position="80"/>
        <end position="113"/>
    </location>
</feature>
<evidence type="ECO:0000313" key="2">
    <source>
        <dbReference type="EMBL" id="MTD15639.1"/>
    </source>
</evidence>
<dbReference type="EMBL" id="WLYK01000006">
    <property type="protein sequence ID" value="MTD15639.1"/>
    <property type="molecule type" value="Genomic_DNA"/>
</dbReference>
<reference evidence="2 3" key="1">
    <citation type="submission" date="2019-11" db="EMBL/GenBank/DDBJ databases">
        <authorList>
            <person name="Jiang L.-Q."/>
        </authorList>
    </citation>
    <scope>NUCLEOTIDE SEQUENCE [LARGE SCALE GENOMIC DNA]</scope>
    <source>
        <strain evidence="2 3">YIM 132087</strain>
    </source>
</reference>
<accession>A0A7K1FQJ9</accession>
<protein>
    <submittedName>
        <fullName evidence="2">ECF transporter S component</fullName>
    </submittedName>
</protein>
<keyword evidence="3" id="KW-1185">Reference proteome</keyword>
<gene>
    <name evidence="2" type="ORF">GIS00_17030</name>
</gene>
<proteinExistence type="predicted"/>
<feature type="transmembrane region" description="Helical" evidence="1">
    <location>
        <begin position="20"/>
        <end position="39"/>
    </location>
</feature>
<feature type="transmembrane region" description="Helical" evidence="1">
    <location>
        <begin position="171"/>
        <end position="192"/>
    </location>
</feature>
<evidence type="ECO:0000256" key="1">
    <source>
        <dbReference type="SAM" id="Phobius"/>
    </source>
</evidence>
<dbReference type="RefSeq" id="WP_154769602.1">
    <property type="nucleotide sequence ID" value="NZ_WLYK01000006.1"/>
</dbReference>
<name>A0A7K1FQJ9_9ACTN</name>